<dbReference type="PROSITE" id="PS50076">
    <property type="entry name" value="DNAJ_2"/>
    <property type="match status" value="1"/>
</dbReference>
<feature type="domain" description="J" evidence="2">
    <location>
        <begin position="20"/>
        <end position="86"/>
    </location>
</feature>
<dbReference type="PANTHER" id="PTHR44825">
    <property type="match status" value="1"/>
</dbReference>
<dbReference type="EMBL" id="AJWK01024414">
    <property type="status" value="NOT_ANNOTATED_CDS"/>
    <property type="molecule type" value="Genomic_DNA"/>
</dbReference>
<evidence type="ECO:0000256" key="1">
    <source>
        <dbReference type="SAM" id="Phobius"/>
    </source>
</evidence>
<sequence>MLRISRKYTKNINLMRGIHTYYDVLKIKPNATQKEIRDSFIKLSKEHHPDASLAVTAESTRKFQKILQAYQILGKAESRLNYDAELRLSKSKPHSTGPAYTYYRDFHPPNSPESPSANTDEYYGLKGVKRVSNYVIVVLCLIFAGIGVALQIVAIRSSLTFKRDKLDLQSTEAGQQHAQVKDDASRYGNEFQLERLKEKLRKEN</sequence>
<keyword evidence="1" id="KW-1133">Transmembrane helix</keyword>
<dbReference type="AlphaFoldDB" id="A0A1B0CR54"/>
<dbReference type="Proteomes" id="UP000092461">
    <property type="component" value="Unassembled WGS sequence"/>
</dbReference>
<dbReference type="InterPro" id="IPR036869">
    <property type="entry name" value="J_dom_sf"/>
</dbReference>
<keyword evidence="1" id="KW-0472">Membrane</keyword>
<reference evidence="3" key="2">
    <citation type="journal article" date="2020" name="BMC">
        <title>Leishmania infection induces a limited differential gene expression in the sand fly midgut.</title>
        <authorList>
            <person name="Coutinho-Abreu I.V."/>
            <person name="Serafim T.D."/>
            <person name="Meneses C."/>
            <person name="Kamhawi S."/>
            <person name="Oliveira F."/>
            <person name="Valenzuela J.G."/>
        </authorList>
    </citation>
    <scope>NUCLEOTIDE SEQUENCE</scope>
    <source>
        <strain evidence="3">Jacobina</strain>
        <tissue evidence="3">Midgut</tissue>
    </source>
</reference>
<dbReference type="VEuPathDB" id="VectorBase:LLONM1_001734"/>
<dbReference type="InterPro" id="IPR001623">
    <property type="entry name" value="DnaJ_domain"/>
</dbReference>
<dbReference type="VEuPathDB" id="VectorBase:LLOJ007352"/>
<organism evidence="4 5">
    <name type="scientific">Lutzomyia longipalpis</name>
    <name type="common">Sand fly</name>
    <dbReference type="NCBI Taxonomy" id="7200"/>
    <lineage>
        <taxon>Eukaryota</taxon>
        <taxon>Metazoa</taxon>
        <taxon>Ecdysozoa</taxon>
        <taxon>Arthropoda</taxon>
        <taxon>Hexapoda</taxon>
        <taxon>Insecta</taxon>
        <taxon>Pterygota</taxon>
        <taxon>Neoptera</taxon>
        <taxon>Endopterygota</taxon>
        <taxon>Diptera</taxon>
        <taxon>Nematocera</taxon>
        <taxon>Psychodoidea</taxon>
        <taxon>Psychodidae</taxon>
        <taxon>Lutzomyia</taxon>
        <taxon>Lutzomyia</taxon>
    </lineage>
</organism>
<dbReference type="EnsemblMetazoa" id="LLOJ007352-RA">
    <property type="protein sequence ID" value="LLOJ007352-PA"/>
    <property type="gene ID" value="LLOJ007352"/>
</dbReference>
<dbReference type="Gene3D" id="1.10.287.110">
    <property type="entry name" value="DnaJ domain"/>
    <property type="match status" value="1"/>
</dbReference>
<evidence type="ECO:0000313" key="5">
    <source>
        <dbReference type="Proteomes" id="UP000092461"/>
    </source>
</evidence>
<accession>A0A1B0CR54</accession>
<reference evidence="5" key="1">
    <citation type="submission" date="2012-05" db="EMBL/GenBank/DDBJ databases">
        <title>Whole Genome Assembly of Lutzomyia longipalpis.</title>
        <authorList>
            <person name="Richards S."/>
            <person name="Qu C."/>
            <person name="Dillon R."/>
            <person name="Worley K."/>
            <person name="Scherer S."/>
            <person name="Batterton M."/>
            <person name="Taylor A."/>
            <person name="Hawes A."/>
            <person name="Hernandez B."/>
            <person name="Kovar C."/>
            <person name="Mandapat C."/>
            <person name="Pham C."/>
            <person name="Qu C."/>
            <person name="Jing C."/>
            <person name="Bess C."/>
            <person name="Bandaranaike D."/>
            <person name="Ngo D."/>
            <person name="Ongeri F."/>
            <person name="Arias F."/>
            <person name="Lara F."/>
            <person name="Weissenberger G."/>
            <person name="Kamau G."/>
            <person name="Han H."/>
            <person name="Shen H."/>
            <person name="Dinh H."/>
            <person name="Khalil I."/>
            <person name="Jones J."/>
            <person name="Shafer J."/>
            <person name="Jayaseelan J."/>
            <person name="Quiroz J."/>
            <person name="Blankenburg K."/>
            <person name="Nguyen L."/>
            <person name="Jackson L."/>
            <person name="Francisco L."/>
            <person name="Tang L.-Y."/>
            <person name="Pu L.-L."/>
            <person name="Perales L."/>
            <person name="Lorensuhewa L."/>
            <person name="Munidasa M."/>
            <person name="Coyle M."/>
            <person name="Taylor M."/>
            <person name="Puazo M."/>
            <person name="Firestine M."/>
            <person name="Scheel M."/>
            <person name="Javaid M."/>
            <person name="Wang M."/>
            <person name="Li M."/>
            <person name="Tabassum N."/>
            <person name="Saada N."/>
            <person name="Osuji N."/>
            <person name="Aqrawi P."/>
            <person name="Fu Q."/>
            <person name="Thornton R."/>
            <person name="Raj R."/>
            <person name="Goodspeed R."/>
            <person name="Mata R."/>
            <person name="Najjar R."/>
            <person name="Gubbala S."/>
            <person name="Lee S."/>
            <person name="Denson S."/>
            <person name="Patil S."/>
            <person name="Macmil S."/>
            <person name="Qi S."/>
            <person name="Matskevitch T."/>
            <person name="Palculict T."/>
            <person name="Mathew T."/>
            <person name="Vee V."/>
            <person name="Velamala V."/>
            <person name="Korchina V."/>
            <person name="Cai W."/>
            <person name="Liu W."/>
            <person name="Dai W."/>
            <person name="Zou X."/>
            <person name="Zhu Y."/>
            <person name="Zhang Y."/>
            <person name="Wu Y.-Q."/>
            <person name="Xin Y."/>
            <person name="Nazarath L."/>
            <person name="Kovar C."/>
            <person name="Han Y."/>
            <person name="Muzny D."/>
            <person name="Gibbs R."/>
        </authorList>
    </citation>
    <scope>NUCLEOTIDE SEQUENCE [LARGE SCALE GENOMIC DNA]</scope>
    <source>
        <strain evidence="5">Jacobina</strain>
    </source>
</reference>
<evidence type="ECO:0000259" key="2">
    <source>
        <dbReference type="PROSITE" id="PS50076"/>
    </source>
</evidence>
<reference evidence="4" key="3">
    <citation type="submission" date="2020-05" db="UniProtKB">
        <authorList>
            <consortium name="EnsemblMetazoa"/>
        </authorList>
    </citation>
    <scope>IDENTIFICATION</scope>
    <source>
        <strain evidence="4">Jacobina</strain>
    </source>
</reference>
<dbReference type="InterPro" id="IPR052763">
    <property type="entry name" value="DnaJ_C4"/>
</dbReference>
<evidence type="ECO:0000313" key="4">
    <source>
        <dbReference type="EnsemblMetazoa" id="LLOJ007352-PA"/>
    </source>
</evidence>
<proteinExistence type="predicted"/>
<dbReference type="Pfam" id="PF00226">
    <property type="entry name" value="DnaJ"/>
    <property type="match status" value="1"/>
</dbReference>
<dbReference type="PANTHER" id="PTHR44825:SF1">
    <property type="entry name" value="DNAJ HOMOLOG SUBFAMILY C MEMBER 4"/>
    <property type="match status" value="1"/>
</dbReference>
<dbReference type="SMART" id="SM00271">
    <property type="entry name" value="DnaJ"/>
    <property type="match status" value="1"/>
</dbReference>
<dbReference type="PRINTS" id="PR00625">
    <property type="entry name" value="JDOMAIN"/>
</dbReference>
<protein>
    <submittedName>
        <fullName evidence="3">Putative molecular chaperone dnaj superfamily protein</fullName>
    </submittedName>
</protein>
<keyword evidence="5" id="KW-1185">Reference proteome</keyword>
<feature type="transmembrane region" description="Helical" evidence="1">
    <location>
        <begin position="134"/>
        <end position="155"/>
    </location>
</feature>
<keyword evidence="1" id="KW-0812">Transmembrane</keyword>
<evidence type="ECO:0000313" key="3">
    <source>
        <dbReference type="EMBL" id="MBC1174420.1"/>
    </source>
</evidence>
<dbReference type="EMBL" id="GITU01005717">
    <property type="protein sequence ID" value="MBC1174420.1"/>
    <property type="molecule type" value="Transcribed_RNA"/>
</dbReference>
<dbReference type="SUPFAM" id="SSF46565">
    <property type="entry name" value="Chaperone J-domain"/>
    <property type="match status" value="1"/>
</dbReference>
<dbReference type="CDD" id="cd06257">
    <property type="entry name" value="DnaJ"/>
    <property type="match status" value="1"/>
</dbReference>
<name>A0A1B0CR54_LUTLO</name>